<evidence type="ECO:0000313" key="7">
    <source>
        <dbReference type="Proteomes" id="UP000717696"/>
    </source>
</evidence>
<feature type="transmembrane region" description="Helical" evidence="5">
    <location>
        <begin position="176"/>
        <end position="196"/>
    </location>
</feature>
<evidence type="ECO:0000256" key="1">
    <source>
        <dbReference type="ARBA" id="ARBA00004141"/>
    </source>
</evidence>
<feature type="transmembrane region" description="Helical" evidence="5">
    <location>
        <begin position="144"/>
        <end position="164"/>
    </location>
</feature>
<dbReference type="AlphaFoldDB" id="A0A9P9DYT2"/>
<protein>
    <submittedName>
        <fullName evidence="6">Riboflavin transporter MCH5</fullName>
    </submittedName>
</protein>
<feature type="transmembrane region" description="Helical" evidence="5">
    <location>
        <begin position="49"/>
        <end position="72"/>
    </location>
</feature>
<feature type="region of interest" description="Disordered" evidence="4">
    <location>
        <begin position="1"/>
        <end position="40"/>
    </location>
</feature>
<accession>A0A9P9DYT2</accession>
<keyword evidence="5" id="KW-1133">Transmembrane helix</keyword>
<organism evidence="6 7">
    <name type="scientific">Dactylonectria estremocensis</name>
    <dbReference type="NCBI Taxonomy" id="1079267"/>
    <lineage>
        <taxon>Eukaryota</taxon>
        <taxon>Fungi</taxon>
        <taxon>Dikarya</taxon>
        <taxon>Ascomycota</taxon>
        <taxon>Pezizomycotina</taxon>
        <taxon>Sordariomycetes</taxon>
        <taxon>Hypocreomycetidae</taxon>
        <taxon>Hypocreales</taxon>
        <taxon>Nectriaceae</taxon>
        <taxon>Dactylonectria</taxon>
    </lineage>
</organism>
<feature type="transmembrane region" description="Helical" evidence="5">
    <location>
        <begin position="249"/>
        <end position="272"/>
    </location>
</feature>
<feature type="transmembrane region" description="Helical" evidence="5">
    <location>
        <begin position="312"/>
        <end position="334"/>
    </location>
</feature>
<feature type="compositionally biased region" description="Basic and acidic residues" evidence="4">
    <location>
        <begin position="28"/>
        <end position="40"/>
    </location>
</feature>
<evidence type="ECO:0000256" key="2">
    <source>
        <dbReference type="ARBA" id="ARBA00006727"/>
    </source>
</evidence>
<dbReference type="Gene3D" id="1.20.1250.20">
    <property type="entry name" value="MFS general substrate transporter like domains"/>
    <property type="match status" value="1"/>
</dbReference>
<reference evidence="6" key="1">
    <citation type="journal article" date="2021" name="Nat. Commun.">
        <title>Genetic determinants of endophytism in the Arabidopsis root mycobiome.</title>
        <authorList>
            <person name="Mesny F."/>
            <person name="Miyauchi S."/>
            <person name="Thiergart T."/>
            <person name="Pickel B."/>
            <person name="Atanasova L."/>
            <person name="Karlsson M."/>
            <person name="Huettel B."/>
            <person name="Barry K.W."/>
            <person name="Haridas S."/>
            <person name="Chen C."/>
            <person name="Bauer D."/>
            <person name="Andreopoulos W."/>
            <person name="Pangilinan J."/>
            <person name="LaButti K."/>
            <person name="Riley R."/>
            <person name="Lipzen A."/>
            <person name="Clum A."/>
            <person name="Drula E."/>
            <person name="Henrissat B."/>
            <person name="Kohler A."/>
            <person name="Grigoriev I.V."/>
            <person name="Martin F.M."/>
            <person name="Hacquard S."/>
        </authorList>
    </citation>
    <scope>NUCLEOTIDE SEQUENCE</scope>
    <source>
        <strain evidence="6">MPI-CAGE-AT-0021</strain>
    </source>
</reference>
<comment type="caution">
    <text evidence="6">The sequence shown here is derived from an EMBL/GenBank/DDBJ whole genome shotgun (WGS) entry which is preliminary data.</text>
</comment>
<dbReference type="GO" id="GO:0016020">
    <property type="term" value="C:membrane"/>
    <property type="evidence" value="ECO:0007669"/>
    <property type="project" value="UniProtKB-SubCell"/>
</dbReference>
<comment type="similarity">
    <text evidence="2">Belongs to the major facilitator superfamily. Monocarboxylate porter (TC 2.A.1.13) family.</text>
</comment>
<evidence type="ECO:0000256" key="4">
    <source>
        <dbReference type="SAM" id="MobiDB-lite"/>
    </source>
</evidence>
<feature type="transmembrane region" description="Helical" evidence="5">
    <location>
        <begin position="92"/>
        <end position="112"/>
    </location>
</feature>
<dbReference type="InterPro" id="IPR011701">
    <property type="entry name" value="MFS"/>
</dbReference>
<dbReference type="Pfam" id="PF07690">
    <property type="entry name" value="MFS_1"/>
    <property type="match status" value="1"/>
</dbReference>
<dbReference type="GO" id="GO:0022857">
    <property type="term" value="F:transmembrane transporter activity"/>
    <property type="evidence" value="ECO:0007669"/>
    <property type="project" value="InterPro"/>
</dbReference>
<dbReference type="OrthoDB" id="410267at2759"/>
<feature type="transmembrane region" description="Helical" evidence="5">
    <location>
        <begin position="346"/>
        <end position="368"/>
    </location>
</feature>
<feature type="transmembrane region" description="Helical" evidence="5">
    <location>
        <begin position="411"/>
        <end position="432"/>
    </location>
</feature>
<feature type="transmembrane region" description="Helical" evidence="5">
    <location>
        <begin position="208"/>
        <end position="228"/>
    </location>
</feature>
<keyword evidence="3" id="KW-0325">Glycoprotein</keyword>
<dbReference type="InterPro" id="IPR036259">
    <property type="entry name" value="MFS_trans_sf"/>
</dbReference>
<dbReference type="PANTHER" id="PTHR11360:SF240">
    <property type="entry name" value="MONOCARBOXYLATE TRANSPORTER (EUROFUNG)-RELATED"/>
    <property type="match status" value="1"/>
</dbReference>
<keyword evidence="7" id="KW-1185">Reference proteome</keyword>
<evidence type="ECO:0000313" key="6">
    <source>
        <dbReference type="EMBL" id="KAH7127748.1"/>
    </source>
</evidence>
<proteinExistence type="inferred from homology"/>
<keyword evidence="5" id="KW-0472">Membrane</keyword>
<name>A0A9P9DYT2_9HYPO</name>
<keyword evidence="5" id="KW-0812">Transmembrane</keyword>
<dbReference type="Proteomes" id="UP000717696">
    <property type="component" value="Unassembled WGS sequence"/>
</dbReference>
<comment type="subcellular location">
    <subcellularLocation>
        <location evidence="1">Membrane</location>
        <topology evidence="1">Multi-pass membrane protein</topology>
    </subcellularLocation>
</comment>
<evidence type="ECO:0000256" key="5">
    <source>
        <dbReference type="SAM" id="Phobius"/>
    </source>
</evidence>
<sequence>MEPANPLGDSQPESDPRDHLSSIQLQPVDRDTEAPARHDVEYPEGGPQAWMVVVGAWCAMIPPMGMLNTVAVLQAWLAEHELAGMADSKTGWIYSCYAFFITACGAQVGPIFDALDISMVILPGSVGMVASLVFLSLSTEYYQILLSFGVCGGISASLLFNPALSAVGHWFCKRRALATGIACTAGGLGGIAFPLIIQYLAPRIGFPWAIRIIALISAVHLVVANLTLRKRLPPVREAKLLIDFGLLRDLKFAMTVCAVFFVEFAVFIPYSYISSYALYHGFTLQKAFLLCVILNAGAVPGRMLPGYVADRVGAFNTMCATSFCCGVLVLGLWLTAGGSEAMVMSFTGLFGFWSGAAISLSPVCISRVCKIEDYGKSNGMAYFIASFGALIGIPMAGALLNTDHDPYQRLIMFTGGAYGVAFIAFCVARGVAGGWKPAYF</sequence>
<evidence type="ECO:0000256" key="3">
    <source>
        <dbReference type="ARBA" id="ARBA00023180"/>
    </source>
</evidence>
<feature type="transmembrane region" description="Helical" evidence="5">
    <location>
        <begin position="380"/>
        <end position="399"/>
    </location>
</feature>
<dbReference type="EMBL" id="JAGMUU010000022">
    <property type="protein sequence ID" value="KAH7127748.1"/>
    <property type="molecule type" value="Genomic_DNA"/>
</dbReference>
<feature type="transmembrane region" description="Helical" evidence="5">
    <location>
        <begin position="119"/>
        <end position="138"/>
    </location>
</feature>
<dbReference type="SUPFAM" id="SSF103473">
    <property type="entry name" value="MFS general substrate transporter"/>
    <property type="match status" value="1"/>
</dbReference>
<gene>
    <name evidence="6" type="ORF">B0J13DRAFT_141255</name>
</gene>
<dbReference type="PANTHER" id="PTHR11360">
    <property type="entry name" value="MONOCARBOXYLATE TRANSPORTER"/>
    <property type="match status" value="1"/>
</dbReference>
<dbReference type="InterPro" id="IPR050327">
    <property type="entry name" value="Proton-linked_MCT"/>
</dbReference>